<dbReference type="Proteomes" id="UP001208567">
    <property type="component" value="Unassembled WGS sequence"/>
</dbReference>
<dbReference type="EMBL" id="BRXR01000001">
    <property type="protein sequence ID" value="GLC31907.1"/>
    <property type="molecule type" value="Genomic_DNA"/>
</dbReference>
<name>A0ABQ5N9Q1_9CLOT</name>
<protein>
    <submittedName>
        <fullName evidence="1">Uncharacterized protein</fullName>
    </submittedName>
</protein>
<keyword evidence="2" id="KW-1185">Reference proteome</keyword>
<proteinExistence type="predicted"/>
<reference evidence="1 2" key="1">
    <citation type="journal article" date="2024" name="Int. J. Syst. Evol. Microbiol.">
        <title>Clostridium omnivorum sp. nov., isolated from anoxic soil under the treatment of reductive soil disinfestation.</title>
        <authorList>
            <person name="Ueki A."/>
            <person name="Tonouchi A."/>
            <person name="Kaku N."/>
            <person name="Honma S."/>
            <person name="Ueki K."/>
        </authorList>
    </citation>
    <scope>NUCLEOTIDE SEQUENCE [LARGE SCALE GENOMIC DNA]</scope>
    <source>
        <strain evidence="1 2">E14</strain>
    </source>
</reference>
<evidence type="ECO:0000313" key="1">
    <source>
        <dbReference type="EMBL" id="GLC31907.1"/>
    </source>
</evidence>
<organism evidence="1 2">
    <name type="scientific">Clostridium omnivorum</name>
    <dbReference type="NCBI Taxonomy" id="1604902"/>
    <lineage>
        <taxon>Bacteria</taxon>
        <taxon>Bacillati</taxon>
        <taxon>Bacillota</taxon>
        <taxon>Clostridia</taxon>
        <taxon>Eubacteriales</taxon>
        <taxon>Clostridiaceae</taxon>
        <taxon>Clostridium</taxon>
    </lineage>
</organism>
<evidence type="ECO:0000313" key="2">
    <source>
        <dbReference type="Proteomes" id="UP001208567"/>
    </source>
</evidence>
<sequence>MKRLVIPLGIIVILLLWSVYNGNSGTYSGTYDFTQDPNIVLKINDDLTCIMYYTIDKNSEFMEGHYSVDDDNNITLVLKKDNLSKSLTGKVKGSTIEMASMNGKFIKK</sequence>
<dbReference type="RefSeq" id="WP_264851226.1">
    <property type="nucleotide sequence ID" value="NZ_BRXR01000001.1"/>
</dbReference>
<accession>A0ABQ5N9Q1</accession>
<comment type="caution">
    <text evidence="1">The sequence shown here is derived from an EMBL/GenBank/DDBJ whole genome shotgun (WGS) entry which is preliminary data.</text>
</comment>
<gene>
    <name evidence="1" type="ORF">bsdE14_33170</name>
</gene>